<comment type="subcellular location">
    <subcellularLocation>
        <location evidence="2 13">Nucleus</location>
    </subcellularLocation>
</comment>
<keyword evidence="6 13" id="KW-0255">Endonuclease</keyword>
<evidence type="ECO:0000313" key="15">
    <source>
        <dbReference type="EMBL" id="KAE9545526.1"/>
    </source>
</evidence>
<dbReference type="GO" id="GO:0048257">
    <property type="term" value="F:3'-flap endonuclease activity"/>
    <property type="evidence" value="ECO:0007669"/>
    <property type="project" value="TreeGrafter"/>
</dbReference>
<dbReference type="GO" id="GO:0000712">
    <property type="term" value="P:resolution of meiotic recombination intermediates"/>
    <property type="evidence" value="ECO:0007669"/>
    <property type="project" value="TreeGrafter"/>
</dbReference>
<dbReference type="CDD" id="cd20074">
    <property type="entry name" value="XPF_nuclease_Mus81"/>
    <property type="match status" value="1"/>
</dbReference>
<dbReference type="Proteomes" id="UP000475862">
    <property type="component" value="Unassembled WGS sequence"/>
</dbReference>
<evidence type="ECO:0000256" key="2">
    <source>
        <dbReference type="ARBA" id="ARBA00004123"/>
    </source>
</evidence>
<dbReference type="FunFam" id="3.40.50.10130:FF:000003">
    <property type="entry name" value="Crossover junction endonuclease MUS81"/>
    <property type="match status" value="1"/>
</dbReference>
<evidence type="ECO:0000256" key="10">
    <source>
        <dbReference type="ARBA" id="ARBA00023172"/>
    </source>
</evidence>
<dbReference type="InterPro" id="IPR010996">
    <property type="entry name" value="HHH_MUS81"/>
</dbReference>
<dbReference type="AlphaFoldDB" id="A0A6G0UB91"/>
<evidence type="ECO:0000313" key="16">
    <source>
        <dbReference type="Proteomes" id="UP000475862"/>
    </source>
</evidence>
<organism evidence="15 16">
    <name type="scientific">Aphis glycines</name>
    <name type="common">Soybean aphid</name>
    <dbReference type="NCBI Taxonomy" id="307491"/>
    <lineage>
        <taxon>Eukaryota</taxon>
        <taxon>Metazoa</taxon>
        <taxon>Ecdysozoa</taxon>
        <taxon>Arthropoda</taxon>
        <taxon>Hexapoda</taxon>
        <taxon>Insecta</taxon>
        <taxon>Pterygota</taxon>
        <taxon>Neoptera</taxon>
        <taxon>Paraneoptera</taxon>
        <taxon>Hemiptera</taxon>
        <taxon>Sternorrhyncha</taxon>
        <taxon>Aphidomorpha</taxon>
        <taxon>Aphidoidea</taxon>
        <taxon>Aphididae</taxon>
        <taxon>Aphidini</taxon>
        <taxon>Aphis</taxon>
        <taxon>Aphis</taxon>
    </lineage>
</organism>
<keyword evidence="7 13" id="KW-0227">DNA damage</keyword>
<evidence type="ECO:0000256" key="12">
    <source>
        <dbReference type="ARBA" id="ARBA00023242"/>
    </source>
</evidence>
<keyword evidence="12 13" id="KW-0539">Nucleus</keyword>
<dbReference type="GO" id="GO:0048476">
    <property type="term" value="C:Holliday junction resolvase complex"/>
    <property type="evidence" value="ECO:0007669"/>
    <property type="project" value="UniProtKB-UniRule"/>
</dbReference>
<evidence type="ECO:0000256" key="9">
    <source>
        <dbReference type="ARBA" id="ARBA00022842"/>
    </source>
</evidence>
<evidence type="ECO:0000256" key="6">
    <source>
        <dbReference type="ARBA" id="ARBA00022759"/>
    </source>
</evidence>
<dbReference type="GO" id="GO:0005634">
    <property type="term" value="C:nucleus"/>
    <property type="evidence" value="ECO:0007669"/>
    <property type="project" value="UniProtKB-SubCell"/>
</dbReference>
<dbReference type="SUPFAM" id="SSF47802">
    <property type="entry name" value="DNA polymerase beta, N-terminal domain-like"/>
    <property type="match status" value="1"/>
</dbReference>
<proteinExistence type="inferred from homology"/>
<comment type="caution">
    <text evidence="15">The sequence shown here is derived from an EMBL/GenBank/DDBJ whole genome shotgun (WGS) entry which is preliminary data.</text>
</comment>
<evidence type="ECO:0000256" key="4">
    <source>
        <dbReference type="ARBA" id="ARBA00022722"/>
    </source>
</evidence>
<dbReference type="EMBL" id="VYZN01000001">
    <property type="protein sequence ID" value="KAE9545526.1"/>
    <property type="molecule type" value="Genomic_DNA"/>
</dbReference>
<dbReference type="SUPFAM" id="SSF52980">
    <property type="entry name" value="Restriction endonuclease-like"/>
    <property type="match status" value="1"/>
</dbReference>
<dbReference type="OrthoDB" id="5963188at2759"/>
<keyword evidence="5 13" id="KW-0479">Metal-binding</keyword>
<dbReference type="InterPro" id="IPR047416">
    <property type="entry name" value="XPF_nuclease_Mus81"/>
</dbReference>
<dbReference type="InterPro" id="IPR033309">
    <property type="entry name" value="Mus81"/>
</dbReference>
<dbReference type="Pfam" id="PF02732">
    <property type="entry name" value="ERCC4"/>
    <property type="match status" value="1"/>
</dbReference>
<dbReference type="GO" id="GO:0031297">
    <property type="term" value="P:replication fork processing"/>
    <property type="evidence" value="ECO:0007669"/>
    <property type="project" value="UniProtKB-ARBA"/>
</dbReference>
<evidence type="ECO:0000256" key="7">
    <source>
        <dbReference type="ARBA" id="ARBA00022763"/>
    </source>
</evidence>
<dbReference type="GO" id="GO:0046872">
    <property type="term" value="F:metal ion binding"/>
    <property type="evidence" value="ECO:0007669"/>
    <property type="project" value="UniProtKB-UniRule"/>
</dbReference>
<dbReference type="GO" id="GO:0006308">
    <property type="term" value="P:DNA catabolic process"/>
    <property type="evidence" value="ECO:0007669"/>
    <property type="project" value="UniProtKB-UniRule"/>
</dbReference>
<gene>
    <name evidence="15" type="ORF">AGLY_001069</name>
</gene>
<keyword evidence="8 13" id="KW-0378">Hydrolase</keyword>
<comment type="function">
    <text evidence="13">Interacts with EME1 to form a DNA structure-specific endonuclease with substrate preference for branched DNA structures with a 5'-end at the branch nick. Typical substrates include 3'-flap structures, D-loops, replication forks and nicked Holliday junctions. May be required in mitosis for the processing of stalled or collapsed replication fork intermediates. May be required in meiosis for the repair of meiosis-specific double strand breaks subsequent to single-end invasion (SEI).</text>
</comment>
<comment type="subunit">
    <text evidence="13">Interacts with EME1.</text>
</comment>
<protein>
    <recommendedName>
        <fullName evidence="13">Crossover junction endonuclease MUS81</fullName>
        <ecNumber evidence="13">3.1.22.-</ecNumber>
    </recommendedName>
</protein>
<dbReference type="GO" id="GO:0000727">
    <property type="term" value="P:double-strand break repair via break-induced replication"/>
    <property type="evidence" value="ECO:0007669"/>
    <property type="project" value="UniProtKB-UniRule"/>
</dbReference>
<dbReference type="PANTHER" id="PTHR13451">
    <property type="entry name" value="CLASS II CROSSOVER JUNCTION ENDONUCLEASE MUS81"/>
    <property type="match status" value="1"/>
</dbReference>
<evidence type="ECO:0000256" key="13">
    <source>
        <dbReference type="RuleBase" id="RU369042"/>
    </source>
</evidence>
<dbReference type="PANTHER" id="PTHR13451:SF0">
    <property type="entry name" value="CROSSOVER JUNCTION ENDONUCLEASE MUS81"/>
    <property type="match status" value="1"/>
</dbReference>
<feature type="domain" description="ERCC4" evidence="14">
    <location>
        <begin position="180"/>
        <end position="278"/>
    </location>
</feature>
<dbReference type="InterPro" id="IPR011335">
    <property type="entry name" value="Restrct_endonuc-II-like"/>
</dbReference>
<evidence type="ECO:0000259" key="14">
    <source>
        <dbReference type="SMART" id="SM00891"/>
    </source>
</evidence>
<dbReference type="Gene3D" id="1.10.150.670">
    <property type="entry name" value="Crossover junction endonuclease EME1, DNA-binding domain"/>
    <property type="match status" value="1"/>
</dbReference>
<keyword evidence="11 13" id="KW-0234">DNA repair</keyword>
<keyword evidence="16" id="KW-1185">Reference proteome</keyword>
<evidence type="ECO:0000256" key="8">
    <source>
        <dbReference type="ARBA" id="ARBA00022801"/>
    </source>
</evidence>
<evidence type="ECO:0000256" key="11">
    <source>
        <dbReference type="ARBA" id="ARBA00023204"/>
    </source>
</evidence>
<dbReference type="GO" id="GO:0031573">
    <property type="term" value="P:mitotic intra-S DNA damage checkpoint signaling"/>
    <property type="evidence" value="ECO:0007669"/>
    <property type="project" value="TreeGrafter"/>
</dbReference>
<keyword evidence="4 13" id="KW-0540">Nuclease</keyword>
<dbReference type="InterPro" id="IPR027421">
    <property type="entry name" value="DNA_pol_lamdba_lyase_dom_sf"/>
</dbReference>
<comment type="cofactor">
    <cofactor evidence="1 13">
        <name>Mg(2+)</name>
        <dbReference type="ChEBI" id="CHEBI:18420"/>
    </cofactor>
</comment>
<dbReference type="InterPro" id="IPR042530">
    <property type="entry name" value="EME1/EME2_C"/>
</dbReference>
<keyword evidence="10 13" id="KW-0233">DNA recombination</keyword>
<dbReference type="SMART" id="SM00891">
    <property type="entry name" value="ERCC4"/>
    <property type="match status" value="1"/>
</dbReference>
<dbReference type="Pfam" id="PF14716">
    <property type="entry name" value="HHH_8"/>
    <property type="match status" value="1"/>
</dbReference>
<dbReference type="GO" id="GO:0003677">
    <property type="term" value="F:DNA binding"/>
    <property type="evidence" value="ECO:0007669"/>
    <property type="project" value="UniProtKB-UniRule"/>
</dbReference>
<dbReference type="Gene3D" id="3.40.50.10130">
    <property type="match status" value="1"/>
</dbReference>
<evidence type="ECO:0000256" key="5">
    <source>
        <dbReference type="ARBA" id="ARBA00022723"/>
    </source>
</evidence>
<dbReference type="GO" id="GO:0008821">
    <property type="term" value="F:crossover junction DNA endonuclease activity"/>
    <property type="evidence" value="ECO:0007669"/>
    <property type="project" value="UniProtKB-UniRule"/>
</dbReference>
<comment type="similarity">
    <text evidence="3 13">Belongs to the XPF family.</text>
</comment>
<sequence length="480" mass="54969">MSQRAAKSKTRKTPNPLFEKWISEWLKEATEKGLEVRHGYQRALTSLRKCPLPFKSGKECLILKFFGPKLCAKLDKQLEQHNQLEQQNQIEKHNQLEQHNQIEKHNQLNRHNQHISTILDEGITADISKNTQIVNVLQPSTSNQNQNSIISLTSNDYPKNNHTVVEKEKIVLWPNEFTVILLIDTGESSSLRKTNVDKVISELSTLNVTFEMRRLSVGDFAWICRDRSGRELMLPYILERKRLDDLSGSIQDGRFHEQKFRLKQCGLENKIYLVENEKKYHGLPISHLQQALANTEVIDGFIIVRTDNNLESMKYIANFSNILTNMFKDKTLTTHIDEVDSGYGNSSNIVKLISFKTFSSGSAKNKNMTVRDMLIRQLLQIRGLSVHKAFAIVEQYPSPKLLINAFRKSGNPLLLSNISYGIPIKTVGPAISKTLFQIYSANDNCNILNVRRKHSEISSTVGERWTQLCTEGYCAVEDQR</sequence>
<dbReference type="FunFam" id="1.10.150.110:FF:000001">
    <property type="entry name" value="Putative Crossover junction endonuclease MUS81"/>
    <property type="match status" value="1"/>
</dbReference>
<accession>A0A6G0UB91</accession>
<keyword evidence="9 13" id="KW-0460">Magnesium</keyword>
<dbReference type="EC" id="3.1.22.-" evidence="13"/>
<dbReference type="InterPro" id="IPR006166">
    <property type="entry name" value="ERCC4_domain"/>
</dbReference>
<evidence type="ECO:0000256" key="1">
    <source>
        <dbReference type="ARBA" id="ARBA00001946"/>
    </source>
</evidence>
<reference evidence="15 16" key="1">
    <citation type="submission" date="2019-08" db="EMBL/GenBank/DDBJ databases">
        <title>The genome of the soybean aphid Biotype 1, its phylome, world population structure and adaptation to the North American continent.</title>
        <authorList>
            <person name="Giordano R."/>
            <person name="Donthu R.K."/>
            <person name="Hernandez A.G."/>
            <person name="Wright C.L."/>
            <person name="Zimin A.V."/>
        </authorList>
    </citation>
    <scope>NUCLEOTIDE SEQUENCE [LARGE SCALE GENOMIC DNA]</scope>
    <source>
        <tissue evidence="15">Whole aphids</tissue>
    </source>
</reference>
<dbReference type="Gene3D" id="1.10.150.110">
    <property type="entry name" value="DNA polymerase beta, N-terminal domain-like"/>
    <property type="match status" value="1"/>
</dbReference>
<evidence type="ECO:0000256" key="3">
    <source>
        <dbReference type="ARBA" id="ARBA00010015"/>
    </source>
</evidence>
<name>A0A6G0UB91_APHGL</name>